<reference evidence="2 3" key="1">
    <citation type="submission" date="2021-03" db="EMBL/GenBank/DDBJ databases">
        <title>Whole genome sequence of Metabacillus bambusae BG109.</title>
        <authorList>
            <person name="Jeong J.W."/>
        </authorList>
    </citation>
    <scope>NUCLEOTIDE SEQUENCE [LARGE SCALE GENOMIC DNA]</scope>
    <source>
        <strain evidence="2 3">BG109</strain>
    </source>
</reference>
<protein>
    <submittedName>
        <fullName evidence="2">DUF624 domain-containing protein</fullName>
    </submittedName>
</protein>
<accession>A0ABS3MXB2</accession>
<dbReference type="RefSeq" id="WP_207975275.1">
    <property type="nucleotide sequence ID" value="NZ_JAGDEL010000002.1"/>
</dbReference>
<keyword evidence="1" id="KW-0812">Transmembrane</keyword>
<feature type="transmembrane region" description="Helical" evidence="1">
    <location>
        <begin position="71"/>
        <end position="94"/>
    </location>
</feature>
<keyword evidence="1" id="KW-0472">Membrane</keyword>
<organism evidence="2 3">
    <name type="scientific">Metabacillus bambusae</name>
    <dbReference type="NCBI Taxonomy" id="2795218"/>
    <lineage>
        <taxon>Bacteria</taxon>
        <taxon>Bacillati</taxon>
        <taxon>Bacillota</taxon>
        <taxon>Bacilli</taxon>
        <taxon>Bacillales</taxon>
        <taxon>Bacillaceae</taxon>
        <taxon>Metabacillus</taxon>
    </lineage>
</organism>
<evidence type="ECO:0000313" key="3">
    <source>
        <dbReference type="Proteomes" id="UP000663981"/>
    </source>
</evidence>
<dbReference type="Proteomes" id="UP000663981">
    <property type="component" value="Unassembled WGS sequence"/>
</dbReference>
<feature type="transmembrane region" description="Helical" evidence="1">
    <location>
        <begin position="144"/>
        <end position="164"/>
    </location>
</feature>
<comment type="caution">
    <text evidence="2">The sequence shown here is derived from an EMBL/GenBank/DDBJ whole genome shotgun (WGS) entry which is preliminary data.</text>
</comment>
<feature type="transmembrane region" description="Helical" evidence="1">
    <location>
        <begin position="7"/>
        <end position="27"/>
    </location>
</feature>
<dbReference type="PROSITE" id="PS51257">
    <property type="entry name" value="PROKAR_LIPOPROTEIN"/>
    <property type="match status" value="1"/>
</dbReference>
<feature type="transmembrane region" description="Helical" evidence="1">
    <location>
        <begin position="100"/>
        <end position="123"/>
    </location>
</feature>
<feature type="transmembrane region" description="Helical" evidence="1">
    <location>
        <begin position="170"/>
        <end position="188"/>
    </location>
</feature>
<keyword evidence="1" id="KW-1133">Transmembrane helix</keyword>
<gene>
    <name evidence="2" type="ORF">I7822_02825</name>
</gene>
<dbReference type="InterPro" id="IPR006938">
    <property type="entry name" value="DUF624"/>
</dbReference>
<dbReference type="Pfam" id="PF04854">
    <property type="entry name" value="DUF624"/>
    <property type="match status" value="1"/>
</dbReference>
<evidence type="ECO:0000256" key="1">
    <source>
        <dbReference type="SAM" id="Phobius"/>
    </source>
</evidence>
<dbReference type="EMBL" id="JAGDEL010000002">
    <property type="protein sequence ID" value="MBO1510621.1"/>
    <property type="molecule type" value="Genomic_DNA"/>
</dbReference>
<sequence>MVRIDGKLYRICTWIYSFFFLNIIFLISCLPVITIYPATAALFGVVREWVNKKEPPIYSTYRDLFKENLKQSFTVGILMTLISLILIGDFYLLTKLNTSMNLFIFSSVSLISFCLFVTILYLFPLMVNSHYCLKDLIFTSFKFGLYRFSMTVANLIVLSCWLYFSLTYSFFLLFFFFSVSAFMTYWFAGQKLTRLEKESKSAPRISPSHLGMTE</sequence>
<proteinExistence type="predicted"/>
<keyword evidence="3" id="KW-1185">Reference proteome</keyword>
<name>A0ABS3MXB2_9BACI</name>
<evidence type="ECO:0000313" key="2">
    <source>
        <dbReference type="EMBL" id="MBO1510621.1"/>
    </source>
</evidence>